<organism evidence="2 3">
    <name type="scientific">Dacryopinax primogenitus (strain DJM 731)</name>
    <name type="common">Brown rot fungus</name>
    <dbReference type="NCBI Taxonomy" id="1858805"/>
    <lineage>
        <taxon>Eukaryota</taxon>
        <taxon>Fungi</taxon>
        <taxon>Dikarya</taxon>
        <taxon>Basidiomycota</taxon>
        <taxon>Agaricomycotina</taxon>
        <taxon>Dacrymycetes</taxon>
        <taxon>Dacrymycetales</taxon>
        <taxon>Dacrymycetaceae</taxon>
        <taxon>Dacryopinax</taxon>
    </lineage>
</organism>
<keyword evidence="1" id="KW-0472">Membrane</keyword>
<sequence>ATVFASPSPSPKAPRLLVLFSHLSISIFAAWVAIVSALFWCTMRSNSVQFFVHRGCHFLGIADDGKRGKIGAESVTCIRVVRETNMQHDLRIISLLYSFL</sequence>
<feature type="non-terminal residue" evidence="2">
    <location>
        <position position="1"/>
    </location>
</feature>
<keyword evidence="3" id="KW-1185">Reference proteome</keyword>
<name>M5G700_DACPD</name>
<dbReference type="EMBL" id="JH795855">
    <property type="protein sequence ID" value="EJU06026.1"/>
    <property type="molecule type" value="Genomic_DNA"/>
</dbReference>
<feature type="transmembrane region" description="Helical" evidence="1">
    <location>
        <begin position="16"/>
        <end position="41"/>
    </location>
</feature>
<dbReference type="RefSeq" id="XP_040632920.1">
    <property type="nucleotide sequence ID" value="XM_040771467.1"/>
</dbReference>
<accession>M5G700</accession>
<evidence type="ECO:0000256" key="1">
    <source>
        <dbReference type="SAM" id="Phobius"/>
    </source>
</evidence>
<dbReference type="Proteomes" id="UP000030653">
    <property type="component" value="Unassembled WGS sequence"/>
</dbReference>
<dbReference type="HOGENOM" id="CLU_2312737_0_0_1"/>
<dbReference type="GeneID" id="63686529"/>
<keyword evidence="1" id="KW-0812">Transmembrane</keyword>
<gene>
    <name evidence="2" type="ORF">DACRYDRAFT_19357</name>
</gene>
<protein>
    <submittedName>
        <fullName evidence="2">Uncharacterized protein</fullName>
    </submittedName>
</protein>
<evidence type="ECO:0000313" key="3">
    <source>
        <dbReference type="Proteomes" id="UP000030653"/>
    </source>
</evidence>
<reference evidence="2 3" key="1">
    <citation type="journal article" date="2012" name="Science">
        <title>The Paleozoic origin of enzymatic lignin decomposition reconstructed from 31 fungal genomes.</title>
        <authorList>
            <person name="Floudas D."/>
            <person name="Binder M."/>
            <person name="Riley R."/>
            <person name="Barry K."/>
            <person name="Blanchette R.A."/>
            <person name="Henrissat B."/>
            <person name="Martinez A.T."/>
            <person name="Otillar R."/>
            <person name="Spatafora J.W."/>
            <person name="Yadav J.S."/>
            <person name="Aerts A."/>
            <person name="Benoit I."/>
            <person name="Boyd A."/>
            <person name="Carlson A."/>
            <person name="Copeland A."/>
            <person name="Coutinho P.M."/>
            <person name="de Vries R.P."/>
            <person name="Ferreira P."/>
            <person name="Findley K."/>
            <person name="Foster B."/>
            <person name="Gaskell J."/>
            <person name="Glotzer D."/>
            <person name="Gorecki P."/>
            <person name="Heitman J."/>
            <person name="Hesse C."/>
            <person name="Hori C."/>
            <person name="Igarashi K."/>
            <person name="Jurgens J.A."/>
            <person name="Kallen N."/>
            <person name="Kersten P."/>
            <person name="Kohler A."/>
            <person name="Kuees U."/>
            <person name="Kumar T.K.A."/>
            <person name="Kuo A."/>
            <person name="LaButti K."/>
            <person name="Larrondo L.F."/>
            <person name="Lindquist E."/>
            <person name="Ling A."/>
            <person name="Lombard V."/>
            <person name="Lucas S."/>
            <person name="Lundell T."/>
            <person name="Martin R."/>
            <person name="McLaughlin D.J."/>
            <person name="Morgenstern I."/>
            <person name="Morin E."/>
            <person name="Murat C."/>
            <person name="Nagy L.G."/>
            <person name="Nolan M."/>
            <person name="Ohm R.A."/>
            <person name="Patyshakuliyeva A."/>
            <person name="Rokas A."/>
            <person name="Ruiz-Duenas F.J."/>
            <person name="Sabat G."/>
            <person name="Salamov A."/>
            <person name="Samejima M."/>
            <person name="Schmutz J."/>
            <person name="Slot J.C."/>
            <person name="St John F."/>
            <person name="Stenlid J."/>
            <person name="Sun H."/>
            <person name="Sun S."/>
            <person name="Syed K."/>
            <person name="Tsang A."/>
            <person name="Wiebenga A."/>
            <person name="Young D."/>
            <person name="Pisabarro A."/>
            <person name="Eastwood D.C."/>
            <person name="Martin F."/>
            <person name="Cullen D."/>
            <person name="Grigoriev I.V."/>
            <person name="Hibbett D.S."/>
        </authorList>
    </citation>
    <scope>NUCLEOTIDE SEQUENCE [LARGE SCALE GENOMIC DNA]</scope>
    <source>
        <strain evidence="2 3">DJM-731 SS1</strain>
    </source>
</reference>
<proteinExistence type="predicted"/>
<keyword evidence="1" id="KW-1133">Transmembrane helix</keyword>
<dbReference type="AlphaFoldDB" id="M5G700"/>
<evidence type="ECO:0000313" key="2">
    <source>
        <dbReference type="EMBL" id="EJU06026.1"/>
    </source>
</evidence>